<accession>A0ABV6HP15</accession>
<sequence>MKTKILLLICATIGFAVRYGHCQEVVNTEKLLQEMREVEEVARYPEPAYTLKQVSSYDRRSTVRNRAGWFANSDFNQFIRREEHEGREEHVMMDAEGPGAIVRFWLTCLEKPGTMRFYFDHEKEARITVPGFDLLKAGLGLGPALLNPHTNYDPRGKGGNTLYLPLVYAKHCKITWEFADSASKKKPHYYQINYRTYPKNIKAETFSFEQLRRLKKEIDNTESVLWNPSANFSVTDSISKKLNPAEECALNLRDAHKAIRLLKIQMSKLNRDQEALWRNVVLKISFDGKETVLCPLGDFIGSGYGGSDIASWYRTLANKQTLVSRWVMPFQKSAVIRLINNNNFPVELSLSVGTDDFKWDERAMYFHAFTKMEEHVWDAKWDYDAEKNPKGDARAPIDWNFIAIKGKGVYVGNTLATLNHMNSWYGEGDAKAYVDGEAFPSEFGTGLEDYYNTSWAPVVIYQTPFANATRADHTSSTGHNTFTRTRILDAIPFSKQFSFDMEMLSWDSGYVDIAATTYWYARP</sequence>
<evidence type="ECO:0000313" key="2">
    <source>
        <dbReference type="Proteomes" id="UP001589774"/>
    </source>
</evidence>
<organism evidence="1 2">
    <name type="scientific">Olivibacter oleidegradans</name>
    <dbReference type="NCBI Taxonomy" id="760123"/>
    <lineage>
        <taxon>Bacteria</taxon>
        <taxon>Pseudomonadati</taxon>
        <taxon>Bacteroidota</taxon>
        <taxon>Sphingobacteriia</taxon>
        <taxon>Sphingobacteriales</taxon>
        <taxon>Sphingobacteriaceae</taxon>
        <taxon>Olivibacter</taxon>
    </lineage>
</organism>
<protein>
    <submittedName>
        <fullName evidence="1">Glycoside hydrolase family 172 protein</fullName>
    </submittedName>
</protein>
<name>A0ABV6HP15_9SPHI</name>
<comment type="caution">
    <text evidence="1">The sequence shown here is derived from an EMBL/GenBank/DDBJ whole genome shotgun (WGS) entry which is preliminary data.</text>
</comment>
<keyword evidence="1" id="KW-0378">Hydrolase</keyword>
<dbReference type="GO" id="GO:0016787">
    <property type="term" value="F:hydrolase activity"/>
    <property type="evidence" value="ECO:0007669"/>
    <property type="project" value="UniProtKB-KW"/>
</dbReference>
<dbReference type="Gene3D" id="2.60.120.1390">
    <property type="match status" value="2"/>
</dbReference>
<proteinExistence type="predicted"/>
<reference evidence="1 2" key="1">
    <citation type="submission" date="2024-09" db="EMBL/GenBank/DDBJ databases">
        <authorList>
            <person name="Sun Q."/>
            <person name="Mori K."/>
        </authorList>
    </citation>
    <scope>NUCLEOTIDE SEQUENCE [LARGE SCALE GENOMIC DNA]</scope>
    <source>
        <strain evidence="1 2">CCM 7765</strain>
    </source>
</reference>
<dbReference type="Pfam" id="PF11175">
    <property type="entry name" value="DUF2961"/>
    <property type="match status" value="1"/>
</dbReference>
<gene>
    <name evidence="1" type="ORF">ACFFI0_19985</name>
</gene>
<evidence type="ECO:0000313" key="1">
    <source>
        <dbReference type="EMBL" id="MFC0320616.1"/>
    </source>
</evidence>
<dbReference type="InterPro" id="IPR021345">
    <property type="entry name" value="DUF2961"/>
</dbReference>
<dbReference type="EMBL" id="JBHLWO010000002">
    <property type="protein sequence ID" value="MFC0320616.1"/>
    <property type="molecule type" value="Genomic_DNA"/>
</dbReference>
<dbReference type="Proteomes" id="UP001589774">
    <property type="component" value="Unassembled WGS sequence"/>
</dbReference>
<keyword evidence="2" id="KW-1185">Reference proteome</keyword>
<dbReference type="RefSeq" id="WP_130856711.1">
    <property type="nucleotide sequence ID" value="NZ_JBHLWO010000002.1"/>
</dbReference>